<keyword evidence="3" id="KW-1185">Reference proteome</keyword>
<proteinExistence type="predicted"/>
<dbReference type="AlphaFoldDB" id="A0AA38IRB4"/>
<dbReference type="EMBL" id="JALNTZ010000002">
    <property type="protein sequence ID" value="KAJ3660475.1"/>
    <property type="molecule type" value="Genomic_DNA"/>
</dbReference>
<protein>
    <submittedName>
        <fullName evidence="2">Uncharacterized protein</fullName>
    </submittedName>
</protein>
<evidence type="ECO:0000313" key="2">
    <source>
        <dbReference type="EMBL" id="KAJ3660475.1"/>
    </source>
</evidence>
<organism evidence="2 3">
    <name type="scientific">Zophobas morio</name>
    <dbReference type="NCBI Taxonomy" id="2755281"/>
    <lineage>
        <taxon>Eukaryota</taxon>
        <taxon>Metazoa</taxon>
        <taxon>Ecdysozoa</taxon>
        <taxon>Arthropoda</taxon>
        <taxon>Hexapoda</taxon>
        <taxon>Insecta</taxon>
        <taxon>Pterygota</taxon>
        <taxon>Neoptera</taxon>
        <taxon>Endopterygota</taxon>
        <taxon>Coleoptera</taxon>
        <taxon>Polyphaga</taxon>
        <taxon>Cucujiformia</taxon>
        <taxon>Tenebrionidae</taxon>
        <taxon>Zophobas</taxon>
    </lineage>
</organism>
<feature type="region of interest" description="Disordered" evidence="1">
    <location>
        <begin position="39"/>
        <end position="148"/>
    </location>
</feature>
<comment type="caution">
    <text evidence="2">The sequence shown here is derived from an EMBL/GenBank/DDBJ whole genome shotgun (WGS) entry which is preliminary data.</text>
</comment>
<name>A0AA38IRB4_9CUCU</name>
<evidence type="ECO:0000256" key="1">
    <source>
        <dbReference type="SAM" id="MobiDB-lite"/>
    </source>
</evidence>
<reference evidence="2" key="1">
    <citation type="journal article" date="2023" name="G3 (Bethesda)">
        <title>Whole genome assemblies of Zophobas morio and Tenebrio molitor.</title>
        <authorList>
            <person name="Kaur S."/>
            <person name="Stinson S.A."/>
            <person name="diCenzo G.C."/>
        </authorList>
    </citation>
    <scope>NUCLEOTIDE SEQUENCE</scope>
    <source>
        <strain evidence="2">QUZm001</strain>
    </source>
</reference>
<accession>A0AA38IRB4</accession>
<feature type="compositionally biased region" description="Basic and acidic residues" evidence="1">
    <location>
        <begin position="132"/>
        <end position="148"/>
    </location>
</feature>
<sequence length="200" mass="22779">MSKCWGRRARVHVFSIGNAAAYTDTTTTAAILTLTDEGTAMGSAGGSRPPPPAHALPPPANETAPTPPIHPQDRVAAARQSPPRQPNYQHRYEYDHRHLNPGRRHRRTREQLAGGKQELPEAADGGWFWSPQRREGREKAGSENSRRRFSYEKKRIVGERGRLEKYLVSFTKKNQNYHEGRMWFFFLTPNGGYNNLEFLI</sequence>
<dbReference type="Proteomes" id="UP001168821">
    <property type="component" value="Unassembled WGS sequence"/>
</dbReference>
<feature type="compositionally biased region" description="Basic residues" evidence="1">
    <location>
        <begin position="99"/>
        <end position="108"/>
    </location>
</feature>
<gene>
    <name evidence="2" type="ORF">Zmor_004923</name>
</gene>
<feature type="compositionally biased region" description="Pro residues" evidence="1">
    <location>
        <begin position="48"/>
        <end position="70"/>
    </location>
</feature>
<evidence type="ECO:0000313" key="3">
    <source>
        <dbReference type="Proteomes" id="UP001168821"/>
    </source>
</evidence>